<evidence type="ECO:0000256" key="4">
    <source>
        <dbReference type="SAM" id="MobiDB-lite"/>
    </source>
</evidence>
<evidence type="ECO:0000256" key="2">
    <source>
        <dbReference type="ARBA" id="ARBA00029447"/>
    </source>
</evidence>
<feature type="domain" description="Methyl-accepting transducer" evidence="6">
    <location>
        <begin position="345"/>
        <end position="581"/>
    </location>
</feature>
<feature type="transmembrane region" description="Helical" evidence="5">
    <location>
        <begin position="227"/>
        <end position="248"/>
    </location>
</feature>
<feature type="region of interest" description="Disordered" evidence="4">
    <location>
        <begin position="13"/>
        <end position="49"/>
    </location>
</feature>
<evidence type="ECO:0000259" key="7">
    <source>
        <dbReference type="PROSITE" id="PS50885"/>
    </source>
</evidence>
<dbReference type="GO" id="GO:0016020">
    <property type="term" value="C:membrane"/>
    <property type="evidence" value="ECO:0007669"/>
    <property type="project" value="InterPro"/>
</dbReference>
<dbReference type="PROSITE" id="PS50111">
    <property type="entry name" value="CHEMOTAXIS_TRANSDUC_2"/>
    <property type="match status" value="1"/>
</dbReference>
<comment type="caution">
    <text evidence="8">The sequence shown here is derived from an EMBL/GenBank/DDBJ whole genome shotgun (WGS) entry which is preliminary data.</text>
</comment>
<dbReference type="InterPro" id="IPR004090">
    <property type="entry name" value="Chemotax_Me-accpt_rcpt"/>
</dbReference>
<keyword evidence="5" id="KW-1133">Transmembrane helix</keyword>
<dbReference type="Pfam" id="PF00015">
    <property type="entry name" value="MCPsignal"/>
    <property type="match status" value="1"/>
</dbReference>
<dbReference type="Proteomes" id="UP000037446">
    <property type="component" value="Unassembled WGS sequence"/>
</dbReference>
<evidence type="ECO:0000256" key="1">
    <source>
        <dbReference type="ARBA" id="ARBA00023224"/>
    </source>
</evidence>
<dbReference type="SMART" id="SM00283">
    <property type="entry name" value="MA"/>
    <property type="match status" value="1"/>
</dbReference>
<organism evidence="8 9">
    <name type="scientific">Qipengyuania citrea LAMA 915</name>
    <dbReference type="NCBI Taxonomy" id="1306953"/>
    <lineage>
        <taxon>Bacteria</taxon>
        <taxon>Pseudomonadati</taxon>
        <taxon>Pseudomonadota</taxon>
        <taxon>Alphaproteobacteria</taxon>
        <taxon>Sphingomonadales</taxon>
        <taxon>Erythrobacteraceae</taxon>
        <taxon>Qipengyuania</taxon>
    </lineage>
</organism>
<dbReference type="PANTHER" id="PTHR32089">
    <property type="entry name" value="METHYL-ACCEPTING CHEMOTAXIS PROTEIN MCPB"/>
    <property type="match status" value="1"/>
</dbReference>
<feature type="compositionally biased region" description="Basic and acidic residues" evidence="4">
    <location>
        <begin position="35"/>
        <end position="44"/>
    </location>
</feature>
<dbReference type="STRING" id="1306953.J121_746"/>
<reference evidence="8" key="1">
    <citation type="submission" date="2015-02" db="EMBL/GenBank/DDBJ databases">
        <authorList>
            <person name="Chooi Y.-H."/>
        </authorList>
    </citation>
    <scope>NUCLEOTIDE SEQUENCE [LARGE SCALE GENOMIC DNA]</scope>
    <source>
        <strain evidence="8">LAMA 915</strain>
    </source>
</reference>
<dbReference type="GO" id="GO:0007165">
    <property type="term" value="P:signal transduction"/>
    <property type="evidence" value="ECO:0007669"/>
    <property type="project" value="UniProtKB-KW"/>
</dbReference>
<evidence type="ECO:0000256" key="5">
    <source>
        <dbReference type="SAM" id="Phobius"/>
    </source>
</evidence>
<keyword evidence="5" id="KW-0472">Membrane</keyword>
<protein>
    <submittedName>
        <fullName evidence="8">Histidine kinase, Adenylyl cyclase, Methyl-accepting protein, and Phosphatase (HAMP) domain</fullName>
    </submittedName>
</protein>
<dbReference type="Pfam" id="PF00672">
    <property type="entry name" value="HAMP"/>
    <property type="match status" value="1"/>
</dbReference>
<keyword evidence="5" id="KW-0812">Transmembrane</keyword>
<accession>A0A0L1KCN3</accession>
<feature type="domain" description="HAMP" evidence="7">
    <location>
        <begin position="255"/>
        <end position="308"/>
    </location>
</feature>
<sequence length="601" mass="63278">MSALQDMVGGMVAEGEASPTQRPQEYTGAPHYRGAAHEQPDHTDSSGMNGWLADKSVGEKLRAISAANIAVVLLCLFATCLGGFFALQARSERMAISAASVMAERMVADINEGRLFVQRYAVSGDGNDLVAAKAAFDQTDRNLGRVEARAAEVAPQVLPQIEQLDTRLAALRTRVVAAQNSRGTQGQWQEFSDSVYGESQEVVDLAIAARESIEATGETSDAASQTLIGWLFASFFGVAVIGLGIAWLSARYIGRDVSGTLRRMTHVASRLADGEKDIHIPAIERRDEIGDLARALEVFLQAAWEVERMAQEREALRNERGAEMVRFAERFETTVGEVVNGVATASAQLKLTAGSMAAAAEQATTQTTHVTASMEQAASGVTAAAAASDEFAMSIGEISRQASHSAELARKATAMAGNADDTISTPAVSAEQVGQIVELIQSIAKRTNLLALNASIEAARGGEAGRGFAVVASEVKELAAQTSRATEEVAEQIRTMQNSTGASVGALRSIAEQIKELEGAAISIASAVDQQSVAGQDLARSIDLAARSTDDVSSNVGQVRETSLATGTAASQVLNSSTELEAQATTLKSHVAQFVEHVRAA</sequence>
<dbReference type="SUPFAM" id="SSF58104">
    <property type="entry name" value="Methyl-accepting chemotaxis protein (MCP) signaling domain"/>
    <property type="match status" value="1"/>
</dbReference>
<dbReference type="Gene3D" id="6.10.340.10">
    <property type="match status" value="1"/>
</dbReference>
<dbReference type="PROSITE" id="PS50885">
    <property type="entry name" value="HAMP"/>
    <property type="match status" value="1"/>
</dbReference>
<dbReference type="GO" id="GO:0016301">
    <property type="term" value="F:kinase activity"/>
    <property type="evidence" value="ECO:0007669"/>
    <property type="project" value="UniProtKB-KW"/>
</dbReference>
<dbReference type="GO" id="GO:0004888">
    <property type="term" value="F:transmembrane signaling receptor activity"/>
    <property type="evidence" value="ECO:0007669"/>
    <property type="project" value="InterPro"/>
</dbReference>
<gene>
    <name evidence="8" type="ORF">J121_746</name>
</gene>
<dbReference type="PANTHER" id="PTHR32089:SF112">
    <property type="entry name" value="LYSOZYME-LIKE PROTEIN-RELATED"/>
    <property type="match status" value="1"/>
</dbReference>
<dbReference type="PRINTS" id="PR00260">
    <property type="entry name" value="CHEMTRNSDUCR"/>
</dbReference>
<evidence type="ECO:0000259" key="6">
    <source>
        <dbReference type="PROSITE" id="PS50111"/>
    </source>
</evidence>
<keyword evidence="1 3" id="KW-0807">Transducer</keyword>
<dbReference type="InterPro" id="IPR004089">
    <property type="entry name" value="MCPsignal_dom"/>
</dbReference>
<proteinExistence type="inferred from homology"/>
<dbReference type="CDD" id="cd06225">
    <property type="entry name" value="HAMP"/>
    <property type="match status" value="1"/>
</dbReference>
<dbReference type="GO" id="GO:0006935">
    <property type="term" value="P:chemotaxis"/>
    <property type="evidence" value="ECO:0007669"/>
    <property type="project" value="InterPro"/>
</dbReference>
<feature type="transmembrane region" description="Helical" evidence="5">
    <location>
        <begin position="63"/>
        <end position="87"/>
    </location>
</feature>
<dbReference type="AlphaFoldDB" id="A0A0L1KCN3"/>
<dbReference type="RefSeq" id="WP_228135282.1">
    <property type="nucleotide sequence ID" value="NZ_JYNE01000026.1"/>
</dbReference>
<evidence type="ECO:0000256" key="3">
    <source>
        <dbReference type="PROSITE-ProRule" id="PRU00284"/>
    </source>
</evidence>
<comment type="similarity">
    <text evidence="2">Belongs to the methyl-accepting chemotaxis (MCP) protein family.</text>
</comment>
<name>A0A0L1KCN3_9SPHN</name>
<keyword evidence="8" id="KW-0808">Transferase</keyword>
<evidence type="ECO:0000313" key="8">
    <source>
        <dbReference type="EMBL" id="KNH01612.1"/>
    </source>
</evidence>
<evidence type="ECO:0000313" key="9">
    <source>
        <dbReference type="Proteomes" id="UP000037446"/>
    </source>
</evidence>
<keyword evidence="8" id="KW-0418">Kinase</keyword>
<dbReference type="EMBL" id="JYNE01000026">
    <property type="protein sequence ID" value="KNH01612.1"/>
    <property type="molecule type" value="Genomic_DNA"/>
</dbReference>
<dbReference type="SMART" id="SM00304">
    <property type="entry name" value="HAMP"/>
    <property type="match status" value="1"/>
</dbReference>
<dbReference type="InterPro" id="IPR003660">
    <property type="entry name" value="HAMP_dom"/>
</dbReference>
<dbReference type="Gene3D" id="1.10.287.950">
    <property type="entry name" value="Methyl-accepting chemotaxis protein"/>
    <property type="match status" value="1"/>
</dbReference>
<dbReference type="PATRIC" id="fig|1306953.7.peg.755"/>